<proteinExistence type="predicted"/>
<keyword evidence="2" id="KW-1185">Reference proteome</keyword>
<dbReference type="EMBL" id="GL883117">
    <property type="protein sequence ID" value="EGG04580.1"/>
    <property type="molecule type" value="Genomic_DNA"/>
</dbReference>
<evidence type="ECO:0000313" key="2">
    <source>
        <dbReference type="Proteomes" id="UP000001072"/>
    </source>
</evidence>
<protein>
    <submittedName>
        <fullName evidence="1">Uncharacterized protein</fullName>
    </submittedName>
</protein>
<name>F4RSD9_MELLP</name>
<accession>F4RSD9</accession>
<dbReference type="HOGENOM" id="CLU_2590247_0_0_1"/>
<dbReference type="VEuPathDB" id="FungiDB:MELLADRAFT_56604"/>
<dbReference type="AlphaFoldDB" id="F4RSD9"/>
<dbReference type="KEGG" id="mlr:MELLADRAFT_56604"/>
<gene>
    <name evidence="1" type="ORF">MELLADRAFT_56604</name>
</gene>
<dbReference type="RefSeq" id="XP_007412019.1">
    <property type="nucleotide sequence ID" value="XM_007411957.1"/>
</dbReference>
<organism evidence="2">
    <name type="scientific">Melampsora larici-populina (strain 98AG31 / pathotype 3-4-7)</name>
    <name type="common">Poplar leaf rust fungus</name>
    <dbReference type="NCBI Taxonomy" id="747676"/>
    <lineage>
        <taxon>Eukaryota</taxon>
        <taxon>Fungi</taxon>
        <taxon>Dikarya</taxon>
        <taxon>Basidiomycota</taxon>
        <taxon>Pucciniomycotina</taxon>
        <taxon>Pucciniomycetes</taxon>
        <taxon>Pucciniales</taxon>
        <taxon>Melampsoraceae</taxon>
        <taxon>Melampsora</taxon>
    </lineage>
</organism>
<reference evidence="2" key="1">
    <citation type="journal article" date="2011" name="Proc. Natl. Acad. Sci. U.S.A.">
        <title>Obligate biotrophy features unraveled by the genomic analysis of rust fungi.</title>
        <authorList>
            <person name="Duplessis S."/>
            <person name="Cuomo C.A."/>
            <person name="Lin Y.-C."/>
            <person name="Aerts A."/>
            <person name="Tisserant E."/>
            <person name="Veneault-Fourrey C."/>
            <person name="Joly D.L."/>
            <person name="Hacquard S."/>
            <person name="Amselem J."/>
            <person name="Cantarel B.L."/>
            <person name="Chiu R."/>
            <person name="Coutinho P.M."/>
            <person name="Feau N."/>
            <person name="Field M."/>
            <person name="Frey P."/>
            <person name="Gelhaye E."/>
            <person name="Goldberg J."/>
            <person name="Grabherr M.G."/>
            <person name="Kodira C.D."/>
            <person name="Kohler A."/>
            <person name="Kuees U."/>
            <person name="Lindquist E.A."/>
            <person name="Lucas S.M."/>
            <person name="Mago R."/>
            <person name="Mauceli E."/>
            <person name="Morin E."/>
            <person name="Murat C."/>
            <person name="Pangilinan J.L."/>
            <person name="Park R."/>
            <person name="Pearson M."/>
            <person name="Quesneville H."/>
            <person name="Rouhier N."/>
            <person name="Sakthikumar S."/>
            <person name="Salamov A.A."/>
            <person name="Schmutz J."/>
            <person name="Selles B."/>
            <person name="Shapiro H."/>
            <person name="Tanguay P."/>
            <person name="Tuskan G.A."/>
            <person name="Henrissat B."/>
            <person name="Van de Peer Y."/>
            <person name="Rouze P."/>
            <person name="Ellis J.G."/>
            <person name="Dodds P.N."/>
            <person name="Schein J.E."/>
            <person name="Zhong S."/>
            <person name="Hamelin R.C."/>
            <person name="Grigoriev I.V."/>
            <person name="Szabo L.J."/>
            <person name="Martin F."/>
        </authorList>
    </citation>
    <scope>NUCLEOTIDE SEQUENCE [LARGE SCALE GENOMIC DNA]</scope>
    <source>
        <strain evidence="2">98AG31 / pathotype 3-4-7</strain>
    </source>
</reference>
<evidence type="ECO:0000313" key="1">
    <source>
        <dbReference type="EMBL" id="EGG04580.1"/>
    </source>
</evidence>
<dbReference type="GeneID" id="18929051"/>
<dbReference type="InParanoid" id="F4RSD9"/>
<sequence length="80" mass="9063">MDGIPGARILIVRIRESGRPVHKRPTSLMKWVESCDRGGFTRNRNRSKGCKDQSTQISKKVVLLKLKFKNDLHPLACMTG</sequence>
<dbReference type="Proteomes" id="UP000001072">
    <property type="component" value="Unassembled WGS sequence"/>
</dbReference>
<dbReference type="OrthoDB" id="10435087at2759"/>